<dbReference type="InterPro" id="IPR029058">
    <property type="entry name" value="AB_hydrolase_fold"/>
</dbReference>
<proteinExistence type="inferred from homology"/>
<dbReference type="InterPro" id="IPR050960">
    <property type="entry name" value="AB_hydrolase_4_sf"/>
</dbReference>
<organism evidence="2">
    <name type="scientific">marine metagenome</name>
    <dbReference type="NCBI Taxonomy" id="408172"/>
    <lineage>
        <taxon>unclassified sequences</taxon>
        <taxon>metagenomes</taxon>
        <taxon>ecological metagenomes</taxon>
    </lineage>
</organism>
<reference evidence="2" key="1">
    <citation type="submission" date="2018-05" db="EMBL/GenBank/DDBJ databases">
        <authorList>
            <person name="Lanie J.A."/>
            <person name="Ng W.-L."/>
            <person name="Kazmierczak K.M."/>
            <person name="Andrzejewski T.M."/>
            <person name="Davidsen T.M."/>
            <person name="Wayne K.J."/>
            <person name="Tettelin H."/>
            <person name="Glass J.I."/>
            <person name="Rusch D."/>
            <person name="Podicherti R."/>
            <person name="Tsui H.-C.T."/>
            <person name="Winkler M.E."/>
        </authorList>
    </citation>
    <scope>NUCLEOTIDE SEQUENCE</scope>
</reference>
<evidence type="ECO:0000256" key="1">
    <source>
        <dbReference type="ARBA" id="ARBA00010884"/>
    </source>
</evidence>
<dbReference type="AlphaFoldDB" id="A0A382H0V1"/>
<dbReference type="EMBL" id="UINC01058507">
    <property type="protein sequence ID" value="SVB80844.1"/>
    <property type="molecule type" value="Genomic_DNA"/>
</dbReference>
<sequence length="141" mass="16287">AFLNRYYMKQIDIQMEAIAECFPDNFAAPIGVKTILEFDEAYTAPAAGYKNADDYYSKCSSKRFLKDIVVPTTILCATDDPFIETTIFKSLRMSSTIELITPEWGGHMGYISKRPTPWGDYRWMDFMVVDWPELEKPRINT</sequence>
<dbReference type="PANTHER" id="PTHR10794">
    <property type="entry name" value="ABHYDROLASE DOMAIN-CONTAINING PROTEIN"/>
    <property type="match status" value="1"/>
</dbReference>
<dbReference type="GO" id="GO:0047372">
    <property type="term" value="F:monoacylglycerol lipase activity"/>
    <property type="evidence" value="ECO:0007669"/>
    <property type="project" value="TreeGrafter"/>
</dbReference>
<dbReference type="SUPFAM" id="SSF53474">
    <property type="entry name" value="alpha/beta-Hydrolases"/>
    <property type="match status" value="1"/>
</dbReference>
<name>A0A382H0V1_9ZZZZ</name>
<dbReference type="PANTHER" id="PTHR10794:SF94">
    <property type="entry name" value="ESTERASE YHET-RELATED"/>
    <property type="match status" value="1"/>
</dbReference>
<gene>
    <name evidence="2" type="ORF">METZ01_LOCUS233698</name>
</gene>
<dbReference type="GO" id="GO:0034338">
    <property type="term" value="F:short-chain carboxylesterase activity"/>
    <property type="evidence" value="ECO:0007669"/>
    <property type="project" value="TreeGrafter"/>
</dbReference>
<evidence type="ECO:0000313" key="2">
    <source>
        <dbReference type="EMBL" id="SVB80844.1"/>
    </source>
</evidence>
<accession>A0A382H0V1</accession>
<comment type="similarity">
    <text evidence="1">Belongs to the AB hydrolase superfamily. AB hydrolase 4 family.</text>
</comment>
<protein>
    <recommendedName>
        <fullName evidence="3">Peptidase S33 tripeptidyl aminopeptidase-like C-terminal domain-containing protein</fullName>
    </recommendedName>
</protein>
<evidence type="ECO:0008006" key="3">
    <source>
        <dbReference type="Google" id="ProtNLM"/>
    </source>
</evidence>
<feature type="non-terminal residue" evidence="2">
    <location>
        <position position="1"/>
    </location>
</feature>